<dbReference type="InterPro" id="IPR029058">
    <property type="entry name" value="AB_hydrolase_fold"/>
</dbReference>
<protein>
    <submittedName>
        <fullName evidence="2">PE-PPE domain-containing protein</fullName>
    </submittedName>
</protein>
<proteinExistence type="predicted"/>
<dbReference type="AlphaFoldDB" id="A0A848KN36"/>
<dbReference type="EMBL" id="JABBNB010000001">
    <property type="protein sequence ID" value="NMN99669.1"/>
    <property type="molecule type" value="Genomic_DNA"/>
</dbReference>
<evidence type="ECO:0000313" key="2">
    <source>
        <dbReference type="EMBL" id="NMN99669.1"/>
    </source>
</evidence>
<sequence>MLAHVTDNLDERFDAVWVGYPASYGPAPSWQGMAYEDSVAIGCENLAAAFAATGGRVMMLGYSQGAVVVRRFVARLARTEPAAVRRIVGVGLVADPHQPSGVVEGCHGSGVAGPDDASVSGADAVPAYWVGAADDVICNASADSLIRDIADLTGNLGVNGTAALGSWVTSMWATLRRNGFQNAARTAVSPAQWRRDGRRLVVAAREVAGYLPTVISWRGIRFDNDRGGRHTSYGVEPYRRHSLTDRDATGCEILARWLQVQATFVEYVVPVDDSARAAA</sequence>
<dbReference type="Gene3D" id="3.40.50.1820">
    <property type="entry name" value="alpha/beta hydrolase"/>
    <property type="match status" value="1"/>
</dbReference>
<dbReference type="Proteomes" id="UP000550729">
    <property type="component" value="Unassembled WGS sequence"/>
</dbReference>
<reference evidence="2 3" key="1">
    <citation type="submission" date="2020-04" db="EMBL/GenBank/DDBJ databases">
        <title>Gordonia sp. nov. TBRC 11910.</title>
        <authorList>
            <person name="Suriyachadkun C."/>
        </authorList>
    </citation>
    <scope>NUCLEOTIDE SEQUENCE [LARGE SCALE GENOMIC DNA]</scope>
    <source>
        <strain evidence="2 3">TBRC 11910</strain>
    </source>
</reference>
<keyword evidence="3" id="KW-1185">Reference proteome</keyword>
<dbReference type="InterPro" id="IPR013228">
    <property type="entry name" value="PE-PPE_C"/>
</dbReference>
<evidence type="ECO:0000313" key="3">
    <source>
        <dbReference type="Proteomes" id="UP000550729"/>
    </source>
</evidence>
<organism evidence="2 3">
    <name type="scientific">Gordonia asplenii</name>
    <dbReference type="NCBI Taxonomy" id="2725283"/>
    <lineage>
        <taxon>Bacteria</taxon>
        <taxon>Bacillati</taxon>
        <taxon>Actinomycetota</taxon>
        <taxon>Actinomycetes</taxon>
        <taxon>Mycobacteriales</taxon>
        <taxon>Gordoniaceae</taxon>
        <taxon>Gordonia</taxon>
    </lineage>
</organism>
<feature type="domain" description="PE-PPE" evidence="1">
    <location>
        <begin position="16"/>
        <end position="103"/>
    </location>
</feature>
<comment type="caution">
    <text evidence="2">The sequence shown here is derived from an EMBL/GenBank/DDBJ whole genome shotgun (WGS) entry which is preliminary data.</text>
</comment>
<accession>A0A848KN36</accession>
<name>A0A848KN36_9ACTN</name>
<gene>
    <name evidence="2" type="ORF">HH308_00355</name>
</gene>
<evidence type="ECO:0000259" key="1">
    <source>
        <dbReference type="Pfam" id="PF08237"/>
    </source>
</evidence>
<dbReference type="Pfam" id="PF08237">
    <property type="entry name" value="PE-PPE"/>
    <property type="match status" value="1"/>
</dbReference>
<dbReference type="SUPFAM" id="SSF53474">
    <property type="entry name" value="alpha/beta-Hydrolases"/>
    <property type="match status" value="1"/>
</dbReference>